<keyword evidence="7" id="KW-0560">Oxidoreductase</keyword>
<evidence type="ECO:0000256" key="2">
    <source>
        <dbReference type="ARBA" id="ARBA00007964"/>
    </source>
</evidence>
<dbReference type="PANTHER" id="PTHR21363">
    <property type="entry name" value="PREPHENATE DEHYDROGENASE"/>
    <property type="match status" value="1"/>
</dbReference>
<dbReference type="GO" id="GO:0006571">
    <property type="term" value="P:tyrosine biosynthetic process"/>
    <property type="evidence" value="ECO:0007669"/>
    <property type="project" value="UniProtKB-UniPathway"/>
</dbReference>
<dbReference type="GO" id="GO:0008977">
    <property type="term" value="F:prephenate dehydrogenase (NAD+) activity"/>
    <property type="evidence" value="ECO:0007669"/>
    <property type="project" value="UniProtKB-EC"/>
</dbReference>
<dbReference type="RefSeq" id="WP_126822564.1">
    <property type="nucleotide sequence ID" value="NZ_JBHLWU010000001.1"/>
</dbReference>
<feature type="domain" description="Prephenate/arogenate dehydrogenase" evidence="11">
    <location>
        <begin position="2"/>
        <end position="293"/>
    </location>
</feature>
<dbReference type="PROSITE" id="PS51176">
    <property type="entry name" value="PDH_ADH"/>
    <property type="match status" value="1"/>
</dbReference>
<dbReference type="PROSITE" id="PS51671">
    <property type="entry name" value="ACT"/>
    <property type="match status" value="1"/>
</dbReference>
<dbReference type="InterPro" id="IPR046826">
    <property type="entry name" value="PDH_N"/>
</dbReference>
<sequence length="368" mass="40343">MKKVTIVVGLGLIGGSIARAIKEGHPESTIIGVDLNEASGKQALKLGIIDLFEKELNAVAPKADVVIFATPVQQTTRLMNNLEPSKLKSSLVVTDTGSTKKEIMQQSKSLAAQGITFIGGHPMAGSHKSGVLASDARLFENAYYLLTPNPASNKHVQFLKELLIKTNAKFLVVTPDEHDQMTGMLSHLPHIIAAGLVNQTDAFIKKYPMASRLAAGGFRDITRIASSDPAMWTDILLTNRAVLIEELENWQTQMAKISSWLGEGEGNREEIFDFFAQAKETRDHLPIHKEGAIPAFFDLFIDIPDYSGVVANVTALLADKNISLINLKILETREDINGILQVTFKSKQDLEQAKRCIQAGSDYVCYEK</sequence>
<dbReference type="Pfam" id="PF20463">
    <property type="entry name" value="PDH_C"/>
    <property type="match status" value="1"/>
</dbReference>
<dbReference type="InterPro" id="IPR036291">
    <property type="entry name" value="NAD(P)-bd_dom_sf"/>
</dbReference>
<dbReference type="InterPro" id="IPR003099">
    <property type="entry name" value="Prephen_DH"/>
</dbReference>
<keyword evidence="14" id="KW-1185">Reference proteome</keyword>
<organism evidence="13 14">
    <name type="scientific">Vagococcus entomophilus</name>
    <dbReference type="NCBI Taxonomy" id="1160095"/>
    <lineage>
        <taxon>Bacteria</taxon>
        <taxon>Bacillati</taxon>
        <taxon>Bacillota</taxon>
        <taxon>Bacilli</taxon>
        <taxon>Lactobacillales</taxon>
        <taxon>Enterococcaceae</taxon>
        <taxon>Vagococcus</taxon>
    </lineage>
</organism>
<keyword evidence="6" id="KW-0028">Amino-acid biosynthesis</keyword>
<keyword evidence="5" id="KW-0827">Tyrosine biosynthesis</keyword>
<dbReference type="OrthoDB" id="9802008at2"/>
<dbReference type="PANTHER" id="PTHR21363:SF0">
    <property type="entry name" value="PREPHENATE DEHYDROGENASE [NADP(+)]"/>
    <property type="match status" value="1"/>
</dbReference>
<dbReference type="UniPathway" id="UPA00122">
    <property type="reaction ID" value="UER00961"/>
</dbReference>
<comment type="catalytic activity">
    <reaction evidence="10">
        <text>prephenate + NAD(+) = 3-(4-hydroxyphenyl)pyruvate + CO2 + NADH</text>
        <dbReference type="Rhea" id="RHEA:13869"/>
        <dbReference type="ChEBI" id="CHEBI:16526"/>
        <dbReference type="ChEBI" id="CHEBI:29934"/>
        <dbReference type="ChEBI" id="CHEBI:36242"/>
        <dbReference type="ChEBI" id="CHEBI:57540"/>
        <dbReference type="ChEBI" id="CHEBI:57945"/>
        <dbReference type="EC" id="1.3.1.12"/>
    </reaction>
</comment>
<evidence type="ECO:0000256" key="1">
    <source>
        <dbReference type="ARBA" id="ARBA00005067"/>
    </source>
</evidence>
<dbReference type="GO" id="GO:0004665">
    <property type="term" value="F:prephenate dehydrogenase (NADP+) activity"/>
    <property type="evidence" value="ECO:0007669"/>
    <property type="project" value="InterPro"/>
</dbReference>
<dbReference type="InterPro" id="IPR045865">
    <property type="entry name" value="ACT-like_dom_sf"/>
</dbReference>
<feature type="domain" description="ACT" evidence="12">
    <location>
        <begin position="298"/>
        <end position="368"/>
    </location>
</feature>
<dbReference type="InterPro" id="IPR008927">
    <property type="entry name" value="6-PGluconate_DH-like_C_sf"/>
</dbReference>
<dbReference type="AlphaFoldDB" id="A0A430AJA5"/>
<gene>
    <name evidence="13" type="ORF">CBF30_02830</name>
</gene>
<dbReference type="SUPFAM" id="SSF48179">
    <property type="entry name" value="6-phosphogluconate dehydrogenase C-terminal domain-like"/>
    <property type="match status" value="1"/>
</dbReference>
<reference evidence="13 14" key="1">
    <citation type="submission" date="2017-05" db="EMBL/GenBank/DDBJ databases">
        <title>Vagococcus spp. assemblies.</title>
        <authorList>
            <person name="Gulvik C.A."/>
        </authorList>
    </citation>
    <scope>NUCLEOTIDE SEQUENCE [LARGE SCALE GENOMIC DNA]</scope>
    <source>
        <strain evidence="13 14">DSM 24756</strain>
    </source>
</reference>
<dbReference type="GO" id="GO:0070403">
    <property type="term" value="F:NAD+ binding"/>
    <property type="evidence" value="ECO:0007669"/>
    <property type="project" value="InterPro"/>
</dbReference>
<dbReference type="Proteomes" id="UP000288669">
    <property type="component" value="Unassembled WGS sequence"/>
</dbReference>
<evidence type="ECO:0000256" key="5">
    <source>
        <dbReference type="ARBA" id="ARBA00022498"/>
    </source>
</evidence>
<keyword evidence="9" id="KW-0057">Aromatic amino acid biosynthesis</keyword>
<evidence type="ECO:0000256" key="9">
    <source>
        <dbReference type="ARBA" id="ARBA00023141"/>
    </source>
</evidence>
<evidence type="ECO:0000256" key="10">
    <source>
        <dbReference type="ARBA" id="ARBA00049260"/>
    </source>
</evidence>
<accession>A0A430AJA5</accession>
<comment type="caution">
    <text evidence="13">The sequence shown here is derived from an EMBL/GenBank/DDBJ whole genome shotgun (WGS) entry which is preliminary data.</text>
</comment>
<keyword evidence="8" id="KW-0520">NAD</keyword>
<dbReference type="SUPFAM" id="SSF51735">
    <property type="entry name" value="NAD(P)-binding Rossmann-fold domains"/>
    <property type="match status" value="1"/>
</dbReference>
<dbReference type="FunFam" id="3.40.50.720:FF:000208">
    <property type="entry name" value="Prephenate dehydrogenase"/>
    <property type="match status" value="1"/>
</dbReference>
<dbReference type="CDD" id="cd04909">
    <property type="entry name" value="ACT_PDH-BS"/>
    <property type="match status" value="1"/>
</dbReference>
<evidence type="ECO:0000313" key="14">
    <source>
        <dbReference type="Proteomes" id="UP000288669"/>
    </source>
</evidence>
<comment type="pathway">
    <text evidence="1">Amino-acid biosynthesis; L-tyrosine biosynthesis; (4-hydroxyphenyl)pyruvate from prephenate (NAD(+) route): step 1/1.</text>
</comment>
<dbReference type="FunFam" id="1.10.3660.10:FF:000003">
    <property type="entry name" value="Prephenate dehydrogenase"/>
    <property type="match status" value="1"/>
</dbReference>
<dbReference type="NCBIfam" id="NF005107">
    <property type="entry name" value="PRK06545.1-5"/>
    <property type="match status" value="1"/>
</dbReference>
<evidence type="ECO:0000256" key="6">
    <source>
        <dbReference type="ARBA" id="ARBA00022605"/>
    </source>
</evidence>
<dbReference type="SUPFAM" id="SSF55021">
    <property type="entry name" value="ACT-like"/>
    <property type="match status" value="1"/>
</dbReference>
<evidence type="ECO:0000256" key="3">
    <source>
        <dbReference type="ARBA" id="ARBA00012068"/>
    </source>
</evidence>
<dbReference type="InterPro" id="IPR046825">
    <property type="entry name" value="PDH_C"/>
</dbReference>
<dbReference type="InterPro" id="IPR050812">
    <property type="entry name" value="Preph/Arog_dehydrog"/>
</dbReference>
<dbReference type="Gene3D" id="1.10.3660.10">
    <property type="entry name" value="6-phosphogluconate dehydrogenase C-terminal like domain"/>
    <property type="match status" value="1"/>
</dbReference>
<proteinExistence type="inferred from homology"/>
<comment type="similarity">
    <text evidence="2">Belongs to the prephenate/arogenate dehydrogenase family.</text>
</comment>
<dbReference type="Gene3D" id="3.40.50.720">
    <property type="entry name" value="NAD(P)-binding Rossmann-like Domain"/>
    <property type="match status" value="1"/>
</dbReference>
<dbReference type="Pfam" id="PF02153">
    <property type="entry name" value="PDH_N"/>
    <property type="match status" value="1"/>
</dbReference>
<dbReference type="EMBL" id="NGJZ01000001">
    <property type="protein sequence ID" value="RSU08196.1"/>
    <property type="molecule type" value="Genomic_DNA"/>
</dbReference>
<evidence type="ECO:0000259" key="12">
    <source>
        <dbReference type="PROSITE" id="PS51671"/>
    </source>
</evidence>
<evidence type="ECO:0000256" key="4">
    <source>
        <dbReference type="ARBA" id="ARBA00016891"/>
    </source>
</evidence>
<dbReference type="InterPro" id="IPR002912">
    <property type="entry name" value="ACT_dom"/>
</dbReference>
<evidence type="ECO:0000313" key="13">
    <source>
        <dbReference type="EMBL" id="RSU08196.1"/>
    </source>
</evidence>
<protein>
    <recommendedName>
        <fullName evidence="4">Prephenate dehydrogenase</fullName>
        <ecNumber evidence="3">1.3.1.12</ecNumber>
    </recommendedName>
</protein>
<evidence type="ECO:0000259" key="11">
    <source>
        <dbReference type="PROSITE" id="PS51176"/>
    </source>
</evidence>
<evidence type="ECO:0000256" key="8">
    <source>
        <dbReference type="ARBA" id="ARBA00023027"/>
    </source>
</evidence>
<dbReference type="EC" id="1.3.1.12" evidence="3"/>
<name>A0A430AJA5_9ENTE</name>
<evidence type="ECO:0000256" key="7">
    <source>
        <dbReference type="ARBA" id="ARBA00023002"/>
    </source>
</evidence>